<dbReference type="AlphaFoldDB" id="A0A9P7S366"/>
<gene>
    <name evidence="1" type="ORF">E1B28_005440</name>
</gene>
<dbReference type="OrthoDB" id="2935350at2759"/>
<comment type="caution">
    <text evidence="1">The sequence shown here is derived from an EMBL/GenBank/DDBJ whole genome shotgun (WGS) entry which is preliminary data.</text>
</comment>
<dbReference type="EMBL" id="CM032183">
    <property type="protein sequence ID" value="KAG7094616.1"/>
    <property type="molecule type" value="Genomic_DNA"/>
</dbReference>
<protein>
    <submittedName>
        <fullName evidence="1">Uncharacterized protein</fullName>
    </submittedName>
</protein>
<evidence type="ECO:0000313" key="1">
    <source>
        <dbReference type="EMBL" id="KAG7094616.1"/>
    </source>
</evidence>
<reference evidence="1" key="1">
    <citation type="journal article" date="2021" name="Genome Biol. Evol.">
        <title>The assembled and annotated genome of the fairy-ring fungus Marasmius oreades.</title>
        <authorList>
            <person name="Hiltunen M."/>
            <person name="Ament-Velasquez S.L."/>
            <person name="Johannesson H."/>
        </authorList>
    </citation>
    <scope>NUCLEOTIDE SEQUENCE</scope>
    <source>
        <strain evidence="1">03SP1</strain>
    </source>
</reference>
<sequence length="245" mass="27168">MPVSVRFPGSQGIDSPHKGYSLRINTRFLEPVEGNTTPPTTPFTVALKNRQGLEDGIYQISTTQSFDNDCHVERPLYLATDSGFVKVVPEPRDNATLWRINRINTQLDTFNINSPSCNISNLVSSHAFRYRVENVGSGELLGLSRSRLTLITTKGYQDNTLKVFISPSEPPSCESGTTSTGSYKMYTILPDETSYGTLEEFYLHVGIWQLAPKGKPVVPAPVHLSSKVFPESDCSWVFDFAEGIP</sequence>
<accession>A0A9P7S366</accession>
<dbReference type="Proteomes" id="UP001049176">
    <property type="component" value="Chromosome 3"/>
</dbReference>
<organism evidence="1 2">
    <name type="scientific">Marasmius oreades</name>
    <name type="common">fairy-ring Marasmius</name>
    <dbReference type="NCBI Taxonomy" id="181124"/>
    <lineage>
        <taxon>Eukaryota</taxon>
        <taxon>Fungi</taxon>
        <taxon>Dikarya</taxon>
        <taxon>Basidiomycota</taxon>
        <taxon>Agaricomycotina</taxon>
        <taxon>Agaricomycetes</taxon>
        <taxon>Agaricomycetidae</taxon>
        <taxon>Agaricales</taxon>
        <taxon>Marasmiineae</taxon>
        <taxon>Marasmiaceae</taxon>
        <taxon>Marasmius</taxon>
    </lineage>
</organism>
<keyword evidence="2" id="KW-1185">Reference proteome</keyword>
<dbReference type="KEGG" id="more:E1B28_005440"/>
<dbReference type="GeneID" id="66074516"/>
<name>A0A9P7S366_9AGAR</name>
<proteinExistence type="predicted"/>
<evidence type="ECO:0000313" key="2">
    <source>
        <dbReference type="Proteomes" id="UP001049176"/>
    </source>
</evidence>
<dbReference type="RefSeq" id="XP_043011086.1">
    <property type="nucleotide sequence ID" value="XM_043150002.1"/>
</dbReference>